<dbReference type="STRING" id="64144.ENSATEP00000013953"/>
<feature type="region of interest" description="Disordered" evidence="2">
    <location>
        <begin position="462"/>
        <end position="481"/>
    </location>
</feature>
<dbReference type="PANTHER" id="PTHR48190">
    <property type="entry name" value="PROGRAMMED CELL DEATH PROTEIN 7"/>
    <property type="match status" value="1"/>
</dbReference>
<dbReference type="Ensembl" id="ENSATET00000014176.3">
    <property type="protein sequence ID" value="ENSATEP00000013953.1"/>
    <property type="gene ID" value="ENSATEG00000009744.3"/>
</dbReference>
<dbReference type="InterPro" id="IPR052831">
    <property type="entry name" value="Apoptosis_promoter"/>
</dbReference>
<evidence type="ECO:0000256" key="1">
    <source>
        <dbReference type="SAM" id="Coils"/>
    </source>
</evidence>
<feature type="compositionally biased region" description="Basic and acidic residues" evidence="2">
    <location>
        <begin position="219"/>
        <end position="228"/>
    </location>
</feature>
<dbReference type="GeneID" id="113174817"/>
<feature type="coiled-coil region" evidence="1">
    <location>
        <begin position="389"/>
        <end position="419"/>
    </location>
</feature>
<evidence type="ECO:0000313" key="3">
    <source>
        <dbReference type="Ensembl" id="ENSATEP00000013953.1"/>
    </source>
</evidence>
<reference evidence="3" key="1">
    <citation type="submission" date="2021-04" db="EMBL/GenBank/DDBJ databases">
        <authorList>
            <consortium name="Wellcome Sanger Institute Data Sharing"/>
        </authorList>
    </citation>
    <scope>NUCLEOTIDE SEQUENCE [LARGE SCALE GENOMIC DNA]</scope>
</reference>
<evidence type="ECO:0008006" key="5">
    <source>
        <dbReference type="Google" id="ProtNLM"/>
    </source>
</evidence>
<feature type="region of interest" description="Disordered" evidence="2">
    <location>
        <begin position="46"/>
        <end position="91"/>
    </location>
</feature>
<dbReference type="GO" id="GO:0005689">
    <property type="term" value="C:U12-type spliceosomal complex"/>
    <property type="evidence" value="ECO:0007669"/>
    <property type="project" value="TreeGrafter"/>
</dbReference>
<proteinExistence type="predicted"/>
<keyword evidence="1" id="KW-0175">Coiled coil</keyword>
<gene>
    <name evidence="3" type="primary">PDCD7</name>
</gene>
<dbReference type="InterPro" id="IPR031974">
    <property type="entry name" value="PDCD7"/>
</dbReference>
<accession>A0A3Q1I993</accession>
<organism evidence="3 4">
    <name type="scientific">Anabas testudineus</name>
    <name type="common">Climbing perch</name>
    <name type="synonym">Anthias testudineus</name>
    <dbReference type="NCBI Taxonomy" id="64144"/>
    <lineage>
        <taxon>Eukaryota</taxon>
        <taxon>Metazoa</taxon>
        <taxon>Chordata</taxon>
        <taxon>Craniata</taxon>
        <taxon>Vertebrata</taxon>
        <taxon>Euteleostomi</taxon>
        <taxon>Actinopterygii</taxon>
        <taxon>Neopterygii</taxon>
        <taxon>Teleostei</taxon>
        <taxon>Neoteleostei</taxon>
        <taxon>Acanthomorphata</taxon>
        <taxon>Anabantaria</taxon>
        <taxon>Anabantiformes</taxon>
        <taxon>Anabantoidei</taxon>
        <taxon>Anabantidae</taxon>
        <taxon>Anabas</taxon>
    </lineage>
</organism>
<reference evidence="3" key="3">
    <citation type="submission" date="2025-09" db="UniProtKB">
        <authorList>
            <consortium name="Ensembl"/>
        </authorList>
    </citation>
    <scope>IDENTIFICATION</scope>
</reference>
<dbReference type="PANTHER" id="PTHR48190:SF2">
    <property type="entry name" value="PROGRAMMED CELL DEATH PROTEIN 7"/>
    <property type="match status" value="1"/>
</dbReference>
<dbReference type="RefSeq" id="XP_026234750.1">
    <property type="nucleotide sequence ID" value="XM_026378965.1"/>
</dbReference>
<feature type="compositionally biased region" description="Basic and acidic residues" evidence="2">
    <location>
        <begin position="467"/>
        <end position="481"/>
    </location>
</feature>
<dbReference type="OrthoDB" id="2289628at2759"/>
<feature type="compositionally biased region" description="Polar residues" evidence="2">
    <location>
        <begin position="172"/>
        <end position="183"/>
    </location>
</feature>
<dbReference type="GeneTree" id="ENSGT00390000017392"/>
<dbReference type="OMA" id="EWDMFVV"/>
<dbReference type="Pfam" id="PF16021">
    <property type="entry name" value="PDCD7"/>
    <property type="match status" value="1"/>
</dbReference>
<feature type="region of interest" description="Disordered" evidence="2">
    <location>
        <begin position="155"/>
        <end position="256"/>
    </location>
</feature>
<evidence type="ECO:0000256" key="2">
    <source>
        <dbReference type="SAM" id="MobiDB-lite"/>
    </source>
</evidence>
<name>A0A3Q1I993_ANATE</name>
<protein>
    <recommendedName>
        <fullName evidence="5">Programmed cell death 7</fullName>
    </recommendedName>
</protein>
<dbReference type="Proteomes" id="UP000265040">
    <property type="component" value="Chromosome 3"/>
</dbReference>
<keyword evidence="4" id="KW-1185">Reference proteome</keyword>
<dbReference type="AlphaFoldDB" id="A0A3Q1I993"/>
<evidence type="ECO:0000313" key="4">
    <source>
        <dbReference type="Proteomes" id="UP000265040"/>
    </source>
</evidence>
<reference evidence="3" key="2">
    <citation type="submission" date="2025-08" db="UniProtKB">
        <authorList>
            <consortium name="Ensembl"/>
        </authorList>
    </citation>
    <scope>IDENTIFICATION</scope>
</reference>
<sequence length="574" mass="64760">MILFSAVLKVYCKTSCICRQTTRPGVCNMDNTYHYQGLAEEQRPLGHSGSYVDSPYTANRAPLSSAAPEPTQWTPAPGPAQPDHVGPGWTPSPAYYGHQGYGYNFASPPPGAGGFGGPRFVPPYGFDPSVPPPHFGGPPPGHMMPPAPVNTYGITGAFPPSFRAGAPGRDFQSVSDSGQTRQQDYGDIWERGAPLLPHPAGQDDGRRPGTTTLPEDEATVQRRQDTEWITRFLQKRAKTSKSPQTQRQPSDRSGVPAVRDALYGAAVLVSALEESCESLKHNVENDCVWTDSYLTALNMKKELQEKLTLLGDGECLKQLKTKLSRVSRRRAQRLRASKVLQMEEKQRQEDMLEKEAAIDKWRMKKIHEVEEKKREQELKLAADSVLCEVRKKQADVKRMQDIMRSLEKLRRLRKEAASRKGIVTEQECDTAFSSQLEQLRSVMKKRMVVYSAEEKALMVMLEGEQEEERRREQEKRLKKERERQLQRKRRVDAMLFGDDLPVDPVLLPFREYYTQAQRSLHALIQIRREWDVFVVAADHPDATPVPQSWVLPDPPSDQDWACALQSADTDGDPV</sequence>
<dbReference type="InParanoid" id="A0A3Q1I993"/>